<evidence type="ECO:0000256" key="5">
    <source>
        <dbReference type="ARBA" id="ARBA00023136"/>
    </source>
</evidence>
<dbReference type="InterPro" id="IPR033480">
    <property type="entry name" value="sCache_2"/>
</dbReference>
<dbReference type="Pfam" id="PF00015">
    <property type="entry name" value="MCPsignal"/>
    <property type="match status" value="1"/>
</dbReference>
<dbReference type="PROSITE" id="PS50111">
    <property type="entry name" value="CHEMOTAXIS_TRANSDUC_2"/>
    <property type="match status" value="1"/>
</dbReference>
<dbReference type="SUPFAM" id="SSF58104">
    <property type="entry name" value="Methyl-accepting chemotaxis protein (MCP) signaling domain"/>
    <property type="match status" value="1"/>
</dbReference>
<dbReference type="SMART" id="SM00304">
    <property type="entry name" value="HAMP"/>
    <property type="match status" value="1"/>
</dbReference>
<evidence type="ECO:0000259" key="10">
    <source>
        <dbReference type="PROSITE" id="PS50111"/>
    </source>
</evidence>
<comment type="similarity">
    <text evidence="7">Belongs to the methyl-accepting chemotaxis (MCP) protein family.</text>
</comment>
<dbReference type="PRINTS" id="PR00260">
    <property type="entry name" value="CHEMTRNSDUCR"/>
</dbReference>
<dbReference type="AlphaFoldDB" id="A0A410JVK2"/>
<dbReference type="SMART" id="SM00283">
    <property type="entry name" value="MA"/>
    <property type="match status" value="1"/>
</dbReference>
<dbReference type="GO" id="GO:0007165">
    <property type="term" value="P:signal transduction"/>
    <property type="evidence" value="ECO:0007669"/>
    <property type="project" value="UniProtKB-KW"/>
</dbReference>
<gene>
    <name evidence="12" type="ORF">EP073_02030</name>
</gene>
<evidence type="ECO:0000256" key="4">
    <source>
        <dbReference type="ARBA" id="ARBA00022989"/>
    </source>
</evidence>
<feature type="domain" description="Methyl-accepting transducer" evidence="10">
    <location>
        <begin position="288"/>
        <end position="538"/>
    </location>
</feature>
<evidence type="ECO:0000256" key="7">
    <source>
        <dbReference type="ARBA" id="ARBA00029447"/>
    </source>
</evidence>
<keyword evidence="6 8" id="KW-0807">Transducer</keyword>
<reference evidence="12 13" key="1">
    <citation type="submission" date="2019-01" db="EMBL/GenBank/DDBJ databases">
        <title>Geovibrio thiophilus DSM 11263, complete genome.</title>
        <authorList>
            <person name="Spring S."/>
            <person name="Bunk B."/>
            <person name="Sproer C."/>
        </authorList>
    </citation>
    <scope>NUCLEOTIDE SEQUENCE [LARGE SCALE GENOMIC DNA]</scope>
    <source>
        <strain evidence="12 13">DSM 11263</strain>
    </source>
</reference>
<sequence length="560" mass="60934">MFNLKIGSKILFTAVIPVILLSVILAVISIGNIRKMGNEEIRLIETTMMNLKKAELSNYIDLANTSVKHILQDSSLSREEAQNQAKETVRQLFYGADGYYFIYTYEGINVLLPPSPQREGTSMWDVQDKEGLYLVRELVKQAQNGGGYLVYMWDKPSEKTVAKKLSYSVPMADWGWALGTGFYIDDIDKEVAKIREGISKEIGAVVFKFILITLICIGIITAIAIYVSKRISNNIRSVSASLKEIAEGEGDLTKAIQVTTEDEVGELSRYFNQFISKLRDIIQTVMLNADSVASSSTELAASTEELSTTMNDQASQISGVASATEQMTASAAEVSGSINEGRNNIEDTNALTMQGNKKLQEAVNEMIVIKGNVEALGQTIEGLLASSSRIGDILNVITDIADQTNLLALNAAIEAARAGEHGRGFAVVADEVRKLAERTQTSTGEISSIIKNLQKEAKLASTEMNNAKDKVEGGVEIINDTKSTFENIVLAVDTMSRVNGIIQSAVEEQVGAIHNINESTQMIASGVEESSSALQEVASTISSLQIQADELKMLVNKFKI</sequence>
<evidence type="ECO:0000256" key="6">
    <source>
        <dbReference type="ARBA" id="ARBA00023224"/>
    </source>
</evidence>
<dbReference type="EMBL" id="CP035108">
    <property type="protein sequence ID" value="QAR32216.1"/>
    <property type="molecule type" value="Genomic_DNA"/>
</dbReference>
<keyword evidence="5 9" id="KW-0472">Membrane</keyword>
<dbReference type="GO" id="GO:0006935">
    <property type="term" value="P:chemotaxis"/>
    <property type="evidence" value="ECO:0007669"/>
    <property type="project" value="InterPro"/>
</dbReference>
<dbReference type="GO" id="GO:0005886">
    <property type="term" value="C:plasma membrane"/>
    <property type="evidence" value="ECO:0007669"/>
    <property type="project" value="UniProtKB-SubCell"/>
</dbReference>
<name>A0A410JVK2_9BACT</name>
<dbReference type="Gene3D" id="3.30.450.20">
    <property type="entry name" value="PAS domain"/>
    <property type="match status" value="1"/>
</dbReference>
<dbReference type="CDD" id="cd11386">
    <property type="entry name" value="MCP_signal"/>
    <property type="match status" value="1"/>
</dbReference>
<keyword evidence="2" id="KW-1003">Cell membrane</keyword>
<dbReference type="OrthoDB" id="9787709at2"/>
<accession>A0A410JVK2</accession>
<dbReference type="InterPro" id="IPR003660">
    <property type="entry name" value="HAMP_dom"/>
</dbReference>
<dbReference type="Pfam" id="PF17200">
    <property type="entry name" value="sCache_2"/>
    <property type="match status" value="1"/>
</dbReference>
<dbReference type="InterPro" id="IPR004089">
    <property type="entry name" value="MCPsignal_dom"/>
</dbReference>
<dbReference type="Proteomes" id="UP000287502">
    <property type="component" value="Chromosome"/>
</dbReference>
<dbReference type="KEGG" id="gtl:EP073_02030"/>
<feature type="domain" description="HAMP" evidence="11">
    <location>
        <begin position="229"/>
        <end position="283"/>
    </location>
</feature>
<comment type="subcellular location">
    <subcellularLocation>
        <location evidence="1">Cell membrane</location>
        <topology evidence="1">Multi-pass membrane protein</topology>
    </subcellularLocation>
</comment>
<dbReference type="CDD" id="cd06225">
    <property type="entry name" value="HAMP"/>
    <property type="match status" value="1"/>
</dbReference>
<evidence type="ECO:0000259" key="11">
    <source>
        <dbReference type="PROSITE" id="PS50885"/>
    </source>
</evidence>
<evidence type="ECO:0000313" key="13">
    <source>
        <dbReference type="Proteomes" id="UP000287502"/>
    </source>
</evidence>
<dbReference type="SMART" id="SM01049">
    <property type="entry name" value="Cache_2"/>
    <property type="match status" value="1"/>
</dbReference>
<dbReference type="PROSITE" id="PS50885">
    <property type="entry name" value="HAMP"/>
    <property type="match status" value="1"/>
</dbReference>
<protein>
    <submittedName>
        <fullName evidence="12">Methyl-accepting chemotaxis protein</fullName>
    </submittedName>
</protein>
<keyword evidence="3 9" id="KW-0812">Transmembrane</keyword>
<dbReference type="PANTHER" id="PTHR32089">
    <property type="entry name" value="METHYL-ACCEPTING CHEMOTAXIS PROTEIN MCPB"/>
    <property type="match status" value="1"/>
</dbReference>
<dbReference type="Pfam" id="PF00672">
    <property type="entry name" value="HAMP"/>
    <property type="match status" value="1"/>
</dbReference>
<evidence type="ECO:0000256" key="3">
    <source>
        <dbReference type="ARBA" id="ARBA00022692"/>
    </source>
</evidence>
<feature type="transmembrane region" description="Helical" evidence="9">
    <location>
        <begin position="205"/>
        <end position="227"/>
    </location>
</feature>
<dbReference type="RefSeq" id="WP_128465503.1">
    <property type="nucleotide sequence ID" value="NZ_CP035108.1"/>
</dbReference>
<dbReference type="InterPro" id="IPR004090">
    <property type="entry name" value="Chemotax_Me-accpt_rcpt"/>
</dbReference>
<evidence type="ECO:0000313" key="12">
    <source>
        <dbReference type="EMBL" id="QAR32216.1"/>
    </source>
</evidence>
<evidence type="ECO:0000256" key="8">
    <source>
        <dbReference type="PROSITE-ProRule" id="PRU00284"/>
    </source>
</evidence>
<feature type="transmembrane region" description="Helical" evidence="9">
    <location>
        <begin position="12"/>
        <end position="33"/>
    </location>
</feature>
<dbReference type="FunFam" id="1.10.287.950:FF:000001">
    <property type="entry name" value="Methyl-accepting chemotaxis sensory transducer"/>
    <property type="match status" value="1"/>
</dbReference>
<dbReference type="GO" id="GO:0004888">
    <property type="term" value="F:transmembrane signaling receptor activity"/>
    <property type="evidence" value="ECO:0007669"/>
    <property type="project" value="InterPro"/>
</dbReference>
<organism evidence="12 13">
    <name type="scientific">Geovibrio thiophilus</name>
    <dbReference type="NCBI Taxonomy" id="139438"/>
    <lineage>
        <taxon>Bacteria</taxon>
        <taxon>Pseudomonadati</taxon>
        <taxon>Deferribacterota</taxon>
        <taxon>Deferribacteres</taxon>
        <taxon>Deferribacterales</taxon>
        <taxon>Geovibrionaceae</taxon>
        <taxon>Geovibrio</taxon>
    </lineage>
</organism>
<keyword evidence="4 9" id="KW-1133">Transmembrane helix</keyword>
<evidence type="ECO:0000256" key="2">
    <source>
        <dbReference type="ARBA" id="ARBA00022475"/>
    </source>
</evidence>
<dbReference type="Gene3D" id="1.10.287.950">
    <property type="entry name" value="Methyl-accepting chemotaxis protein"/>
    <property type="match status" value="1"/>
</dbReference>
<dbReference type="PANTHER" id="PTHR32089:SF112">
    <property type="entry name" value="LYSOZYME-LIKE PROTEIN-RELATED"/>
    <property type="match status" value="1"/>
</dbReference>
<evidence type="ECO:0000256" key="9">
    <source>
        <dbReference type="SAM" id="Phobius"/>
    </source>
</evidence>
<proteinExistence type="inferred from homology"/>
<evidence type="ECO:0000256" key="1">
    <source>
        <dbReference type="ARBA" id="ARBA00004651"/>
    </source>
</evidence>
<keyword evidence="13" id="KW-1185">Reference proteome</keyword>